<dbReference type="PANTHER" id="PTHR12599">
    <property type="entry name" value="PTERIN-4-ALPHA-CARBINOLAMINE DEHYDRATASE"/>
    <property type="match status" value="1"/>
</dbReference>
<evidence type="ECO:0000256" key="2">
    <source>
        <dbReference type="ARBA" id="ARBA00006472"/>
    </source>
</evidence>
<dbReference type="InterPro" id="IPR029068">
    <property type="entry name" value="Glyas_Bleomycin-R_OHBP_Dase"/>
</dbReference>
<dbReference type="GO" id="GO:0006729">
    <property type="term" value="P:tetrahydrobiopterin biosynthetic process"/>
    <property type="evidence" value="ECO:0007669"/>
    <property type="project" value="InterPro"/>
</dbReference>
<dbReference type="InterPro" id="IPR001533">
    <property type="entry name" value="Pterin_deHydtase"/>
</dbReference>
<evidence type="ECO:0000256" key="4">
    <source>
        <dbReference type="ARBA" id="ARBA00021735"/>
    </source>
</evidence>
<dbReference type="Gene3D" id="3.30.1360.20">
    <property type="entry name" value="Transcriptional coactivator/pterin dehydratase"/>
    <property type="match status" value="1"/>
</dbReference>
<evidence type="ECO:0000256" key="5">
    <source>
        <dbReference type="ARBA" id="ARBA00023239"/>
    </source>
</evidence>
<dbReference type="EC" id="4.2.1.96" evidence="3"/>
<keyword evidence="8" id="KW-1185">Reference proteome</keyword>
<gene>
    <name evidence="7" type="ORF">BJY28_002762</name>
</gene>
<proteinExistence type="inferred from homology"/>
<feature type="domain" description="Glyoxalase-like" evidence="6">
    <location>
        <begin position="107"/>
        <end position="210"/>
    </location>
</feature>
<evidence type="ECO:0000256" key="1">
    <source>
        <dbReference type="ARBA" id="ARBA00001554"/>
    </source>
</evidence>
<evidence type="ECO:0000256" key="3">
    <source>
        <dbReference type="ARBA" id="ARBA00013252"/>
    </source>
</evidence>
<dbReference type="SUPFAM" id="SSF55248">
    <property type="entry name" value="PCD-like"/>
    <property type="match status" value="1"/>
</dbReference>
<comment type="similarity">
    <text evidence="2">Belongs to the pterin-4-alpha-carbinolamine dehydratase family.</text>
</comment>
<sequence length="216" mass="22643">MSTLSTQEILQAGLDDWRPLAGTLRARFATGSFVAGLRLVEAVTEAAEAANHHPDVTLTYPHVDLSLVSHDVGALTERDVDLARTISGIAADQGVSADPAAPTVLELALDTADREAVAPFWAAVLTGDAGNVDGDDVVDPSGRVPLLWLQGTQAHEEPRQRFHLDVWVAPDVAPARITAATKAGGQVVDDSHAPSFTVLADAEGNKACVCTVLDRA</sequence>
<reference evidence="7 8" key="1">
    <citation type="submission" date="2020-07" db="EMBL/GenBank/DDBJ databases">
        <title>Sequencing the genomes of 1000 actinobacteria strains.</title>
        <authorList>
            <person name="Klenk H.-P."/>
        </authorList>
    </citation>
    <scope>NUCLEOTIDE SEQUENCE [LARGE SCALE GENOMIC DNA]</scope>
    <source>
        <strain evidence="7 8">DSM 24723</strain>
    </source>
</reference>
<dbReference type="Pfam" id="PF01329">
    <property type="entry name" value="Pterin_4a"/>
    <property type="match status" value="1"/>
</dbReference>
<evidence type="ECO:0000259" key="6">
    <source>
        <dbReference type="Pfam" id="PF18029"/>
    </source>
</evidence>
<dbReference type="Proteomes" id="UP000592181">
    <property type="component" value="Unassembled WGS sequence"/>
</dbReference>
<organism evidence="7 8">
    <name type="scientific">Janibacter alkaliphilus</name>
    <dbReference type="NCBI Taxonomy" id="1069963"/>
    <lineage>
        <taxon>Bacteria</taxon>
        <taxon>Bacillati</taxon>
        <taxon>Actinomycetota</taxon>
        <taxon>Actinomycetes</taxon>
        <taxon>Micrococcales</taxon>
        <taxon>Intrasporangiaceae</taxon>
        <taxon>Janibacter</taxon>
    </lineage>
</organism>
<comment type="caution">
    <text evidence="7">The sequence shown here is derived from an EMBL/GenBank/DDBJ whole genome shotgun (WGS) entry which is preliminary data.</text>
</comment>
<dbReference type="InterPro" id="IPR041581">
    <property type="entry name" value="Glyoxalase_6"/>
</dbReference>
<evidence type="ECO:0000313" key="7">
    <source>
        <dbReference type="EMBL" id="NYG38293.1"/>
    </source>
</evidence>
<evidence type="ECO:0000313" key="8">
    <source>
        <dbReference type="Proteomes" id="UP000592181"/>
    </source>
</evidence>
<dbReference type="Pfam" id="PF18029">
    <property type="entry name" value="Glyoxalase_6"/>
    <property type="match status" value="1"/>
</dbReference>
<dbReference type="EMBL" id="JACBZX010000001">
    <property type="protein sequence ID" value="NYG38293.1"/>
    <property type="molecule type" value="Genomic_DNA"/>
</dbReference>
<keyword evidence="5 7" id="KW-0456">Lyase</keyword>
<dbReference type="RefSeq" id="WP_179463516.1">
    <property type="nucleotide sequence ID" value="NZ_JACBZX010000001.1"/>
</dbReference>
<dbReference type="Gene3D" id="3.10.180.10">
    <property type="entry name" value="2,3-Dihydroxybiphenyl 1,2-Dioxygenase, domain 1"/>
    <property type="match status" value="1"/>
</dbReference>
<accession>A0A852XC38</accession>
<dbReference type="GO" id="GO:0008124">
    <property type="term" value="F:4-alpha-hydroxytetrahydrobiopterin dehydratase activity"/>
    <property type="evidence" value="ECO:0007669"/>
    <property type="project" value="UniProtKB-EC"/>
</dbReference>
<dbReference type="CDD" id="cd00488">
    <property type="entry name" value="PCD_DCoH"/>
    <property type="match status" value="1"/>
</dbReference>
<dbReference type="InterPro" id="IPR036428">
    <property type="entry name" value="PCD_sf"/>
</dbReference>
<dbReference type="PANTHER" id="PTHR12599:SF0">
    <property type="entry name" value="PTERIN-4-ALPHA-CARBINOLAMINE DEHYDRATASE"/>
    <property type="match status" value="1"/>
</dbReference>
<dbReference type="AlphaFoldDB" id="A0A852XC38"/>
<protein>
    <recommendedName>
        <fullName evidence="4">Putative pterin-4-alpha-carbinolamine dehydratase</fullName>
        <ecNumber evidence="3">4.2.1.96</ecNumber>
    </recommendedName>
</protein>
<name>A0A852XC38_9MICO</name>
<comment type="catalytic activity">
    <reaction evidence="1">
        <text>(4aS,6R)-4a-hydroxy-L-erythro-5,6,7,8-tetrahydrobiopterin = (6R)-L-erythro-6,7-dihydrobiopterin + H2O</text>
        <dbReference type="Rhea" id="RHEA:11920"/>
        <dbReference type="ChEBI" id="CHEBI:15377"/>
        <dbReference type="ChEBI" id="CHEBI:15642"/>
        <dbReference type="ChEBI" id="CHEBI:43120"/>
        <dbReference type="EC" id="4.2.1.96"/>
    </reaction>
</comment>